<organism evidence="1 2">
    <name type="scientific">Pyrobaculum aerophilum</name>
    <dbReference type="NCBI Taxonomy" id="13773"/>
    <lineage>
        <taxon>Archaea</taxon>
        <taxon>Thermoproteota</taxon>
        <taxon>Thermoprotei</taxon>
        <taxon>Thermoproteales</taxon>
        <taxon>Thermoproteaceae</taxon>
        <taxon>Pyrobaculum</taxon>
    </lineage>
</organism>
<evidence type="ECO:0000313" key="2">
    <source>
        <dbReference type="Proteomes" id="UP000256877"/>
    </source>
</evidence>
<name>A0A371R4R4_9CREN</name>
<gene>
    <name evidence="1" type="ORF">CGL52_05495</name>
</gene>
<evidence type="ECO:0000313" key="1">
    <source>
        <dbReference type="EMBL" id="RFA99055.1"/>
    </source>
</evidence>
<sequence length="95" mass="10429">MDLYLLAAVGIAANLAAYFKPRLAYIAPASAALPLAFLIYQTPLVYVDLSPAEARLARRQLPCLQPQAPPPSWRWDARLCLRGPGNSVLSLPFCY</sequence>
<dbReference type="EMBL" id="NMUF01000011">
    <property type="protein sequence ID" value="RFA99055.1"/>
    <property type="molecule type" value="Genomic_DNA"/>
</dbReference>
<protein>
    <submittedName>
        <fullName evidence="1">Uncharacterized protein</fullName>
    </submittedName>
</protein>
<reference evidence="1 2" key="1">
    <citation type="submission" date="2017-07" db="EMBL/GenBank/DDBJ databases">
        <title>Draft genome sequence of aerobic hyperthermophilic archaea, Pyrobaculum aerophilum YKB31 and YKB32.</title>
        <authorList>
            <person name="Mochizuki T."/>
            <person name="Berliner A.J."/>
            <person name="Yoshida-Takashima Y."/>
            <person name="Takaki Y."/>
            <person name="Nunoura T."/>
            <person name="Takai K."/>
        </authorList>
    </citation>
    <scope>NUCLEOTIDE SEQUENCE [LARGE SCALE GENOMIC DNA]</scope>
    <source>
        <strain evidence="1 2">YKB32</strain>
    </source>
</reference>
<comment type="caution">
    <text evidence="1">The sequence shown here is derived from an EMBL/GenBank/DDBJ whole genome shotgun (WGS) entry which is preliminary data.</text>
</comment>
<accession>A0A371R4R4</accession>
<proteinExistence type="predicted"/>
<dbReference type="Proteomes" id="UP000256877">
    <property type="component" value="Unassembled WGS sequence"/>
</dbReference>
<dbReference type="AlphaFoldDB" id="A0A371R4R4"/>